<protein>
    <submittedName>
        <fullName evidence="1">Uncharacterized protein</fullName>
    </submittedName>
</protein>
<dbReference type="Proteomes" id="UP001164250">
    <property type="component" value="Chromosome 7"/>
</dbReference>
<evidence type="ECO:0000313" key="2">
    <source>
        <dbReference type="Proteomes" id="UP001164250"/>
    </source>
</evidence>
<comment type="caution">
    <text evidence="1">The sequence shown here is derived from an EMBL/GenBank/DDBJ whole genome shotgun (WGS) entry which is preliminary data.</text>
</comment>
<reference evidence="2" key="1">
    <citation type="journal article" date="2023" name="G3 (Bethesda)">
        <title>Genome assembly and association tests identify interacting loci associated with vigor, precocity, and sex in interspecific pistachio rootstocks.</title>
        <authorList>
            <person name="Palmer W."/>
            <person name="Jacygrad E."/>
            <person name="Sagayaradj S."/>
            <person name="Cavanaugh K."/>
            <person name="Han R."/>
            <person name="Bertier L."/>
            <person name="Beede B."/>
            <person name="Kafkas S."/>
            <person name="Golino D."/>
            <person name="Preece J."/>
            <person name="Michelmore R."/>
        </authorList>
    </citation>
    <scope>NUCLEOTIDE SEQUENCE [LARGE SCALE GENOMIC DNA]</scope>
</reference>
<organism evidence="1 2">
    <name type="scientific">Pistacia atlantica</name>
    <dbReference type="NCBI Taxonomy" id="434234"/>
    <lineage>
        <taxon>Eukaryota</taxon>
        <taxon>Viridiplantae</taxon>
        <taxon>Streptophyta</taxon>
        <taxon>Embryophyta</taxon>
        <taxon>Tracheophyta</taxon>
        <taxon>Spermatophyta</taxon>
        <taxon>Magnoliopsida</taxon>
        <taxon>eudicotyledons</taxon>
        <taxon>Gunneridae</taxon>
        <taxon>Pentapetalae</taxon>
        <taxon>rosids</taxon>
        <taxon>malvids</taxon>
        <taxon>Sapindales</taxon>
        <taxon>Anacardiaceae</taxon>
        <taxon>Pistacia</taxon>
    </lineage>
</organism>
<keyword evidence="2" id="KW-1185">Reference proteome</keyword>
<dbReference type="EMBL" id="CM047903">
    <property type="protein sequence ID" value="KAJ0092114.1"/>
    <property type="molecule type" value="Genomic_DNA"/>
</dbReference>
<name>A0ACC1AZP3_9ROSI</name>
<sequence length="214" mass="24035">MTEQESEKFHAIGLPELSLCCQILTLIFVLPDSYIDPQNREYGGDKYINGTIIPRPPPIQRNTGGRFRDRNRNFDRPPRYNQQGGPMQNQQNHPQNNSWQGDGRNHGALQNYPLQQKYPPQQNFPPQQNYPPKPPGQGERGGNYNQGERGNYYPPQGDQSGKGERNFAGNNSNYAPRSHSGTYGQGTSSNYGQSYGGQGENQRFSAMEQGNVQG</sequence>
<proteinExistence type="predicted"/>
<evidence type="ECO:0000313" key="1">
    <source>
        <dbReference type="EMBL" id="KAJ0092114.1"/>
    </source>
</evidence>
<gene>
    <name evidence="1" type="ORF">Patl1_27171</name>
</gene>
<accession>A0ACC1AZP3</accession>